<dbReference type="Proteomes" id="UP001244640">
    <property type="component" value="Unassembled WGS sequence"/>
</dbReference>
<evidence type="ECO:0000313" key="2">
    <source>
        <dbReference type="Proteomes" id="UP001244640"/>
    </source>
</evidence>
<gene>
    <name evidence="1" type="ORF">QE382_003192</name>
</gene>
<evidence type="ECO:0000313" key="1">
    <source>
        <dbReference type="EMBL" id="MDQ1151208.1"/>
    </source>
</evidence>
<protein>
    <submittedName>
        <fullName evidence="1">Uncharacterized protein</fullName>
    </submittedName>
</protein>
<reference evidence="1 2" key="1">
    <citation type="submission" date="2023-07" db="EMBL/GenBank/DDBJ databases">
        <title>Functional and genomic diversity of the sorghum phyllosphere microbiome.</title>
        <authorList>
            <person name="Shade A."/>
        </authorList>
    </citation>
    <scope>NUCLEOTIDE SEQUENCE [LARGE SCALE GENOMIC DNA]</scope>
    <source>
        <strain evidence="1 2">SORGH_AS_0892</strain>
    </source>
</reference>
<comment type="caution">
    <text evidence="1">The sequence shown here is derived from an EMBL/GenBank/DDBJ whole genome shotgun (WGS) entry which is preliminary data.</text>
</comment>
<dbReference type="RefSeq" id="WP_307186724.1">
    <property type="nucleotide sequence ID" value="NZ_JAUTBA010000001.1"/>
</dbReference>
<accession>A0ABU0U8D2</accession>
<dbReference type="EMBL" id="JAUTBA010000001">
    <property type="protein sequence ID" value="MDQ1151208.1"/>
    <property type="molecule type" value="Genomic_DNA"/>
</dbReference>
<sequence length="470" mass="53464">MKKKLLLLSIEIFFIGLIFGQTWTVKLKLINDTQDEAVVYVKQSDQMNSSQNVLCRIKLSVDQQKDTSFKVNKYSILTSYATLKKGGKTESSSILINKNNLNFSPELNIPQTITDINKPTLTDFTNSSKLLEYDPSKFLNKSITPKPSSELFNQYLGGIAICIQVNGKDSLIDKIEPQLISSEIKPYYYSAEDKKEFYFSNQLDQNIKGSIPGITELGVNFNTSKLYHLKIVYKGIGEIGWKNDKNIDLISNFTNSLPLAHHYKLAKYKLKYGDSLKLYLINKAYCFEGIYYQLSEMKKIDENHTLNASVFFVNNGNYKNEDKTTIEKTLGGGFLGYWSDNAVVFTELLDFSLSSYYAQQRNLFASLPEEEVKKRFLEMGKLDSTFSPLSNKASILAYLDSYVNSYKLNNPNLSNNSNLIVTPIATDKIINNLSINEINSKYDALNENLDFLLPKDAGLELKKKYLNILK</sequence>
<organism evidence="1 2">
    <name type="scientific">Sphingobacterium zeae</name>
    <dbReference type="NCBI Taxonomy" id="1776859"/>
    <lineage>
        <taxon>Bacteria</taxon>
        <taxon>Pseudomonadati</taxon>
        <taxon>Bacteroidota</taxon>
        <taxon>Sphingobacteriia</taxon>
        <taxon>Sphingobacteriales</taxon>
        <taxon>Sphingobacteriaceae</taxon>
        <taxon>Sphingobacterium</taxon>
    </lineage>
</organism>
<keyword evidence="2" id="KW-1185">Reference proteome</keyword>
<name>A0ABU0U8D2_9SPHI</name>
<proteinExistence type="predicted"/>